<name>A0A383E981_9ZZZZ</name>
<comment type="similarity">
    <text evidence="1">Belongs to the peptidase S1C family.</text>
</comment>
<dbReference type="EMBL" id="UINC01223885">
    <property type="protein sequence ID" value="SVE53261.1"/>
    <property type="molecule type" value="Genomic_DNA"/>
</dbReference>
<dbReference type="InterPro" id="IPR036034">
    <property type="entry name" value="PDZ_sf"/>
</dbReference>
<reference evidence="5" key="1">
    <citation type="submission" date="2018-05" db="EMBL/GenBank/DDBJ databases">
        <authorList>
            <person name="Lanie J.A."/>
            <person name="Ng W.-L."/>
            <person name="Kazmierczak K.M."/>
            <person name="Andrzejewski T.M."/>
            <person name="Davidsen T.M."/>
            <person name="Wayne K.J."/>
            <person name="Tettelin H."/>
            <person name="Glass J.I."/>
            <person name="Rusch D."/>
            <person name="Podicherti R."/>
            <person name="Tsui H.-C.T."/>
            <person name="Winkler M.E."/>
        </authorList>
    </citation>
    <scope>NUCLEOTIDE SEQUENCE</scope>
</reference>
<evidence type="ECO:0000313" key="5">
    <source>
        <dbReference type="EMBL" id="SVE53261.1"/>
    </source>
</evidence>
<evidence type="ECO:0000256" key="2">
    <source>
        <dbReference type="ARBA" id="ARBA00022670"/>
    </source>
</evidence>
<dbReference type="GO" id="GO:0004252">
    <property type="term" value="F:serine-type endopeptidase activity"/>
    <property type="evidence" value="ECO:0007669"/>
    <property type="project" value="InterPro"/>
</dbReference>
<dbReference type="InterPro" id="IPR001940">
    <property type="entry name" value="Peptidase_S1C"/>
</dbReference>
<dbReference type="SUPFAM" id="SSF50156">
    <property type="entry name" value="PDZ domain-like"/>
    <property type="match status" value="1"/>
</dbReference>
<dbReference type="InterPro" id="IPR009003">
    <property type="entry name" value="Peptidase_S1_PA"/>
</dbReference>
<dbReference type="InterPro" id="IPR043504">
    <property type="entry name" value="Peptidase_S1_PA_chymotrypsin"/>
</dbReference>
<dbReference type="AlphaFoldDB" id="A0A383E981"/>
<accession>A0A383E981</accession>
<evidence type="ECO:0000256" key="1">
    <source>
        <dbReference type="ARBA" id="ARBA00010541"/>
    </source>
</evidence>
<dbReference type="Gene3D" id="2.30.42.10">
    <property type="match status" value="1"/>
</dbReference>
<dbReference type="PROSITE" id="PS50106">
    <property type="entry name" value="PDZ"/>
    <property type="match status" value="1"/>
</dbReference>
<proteinExistence type="inferred from homology"/>
<evidence type="ECO:0000256" key="3">
    <source>
        <dbReference type="ARBA" id="ARBA00022801"/>
    </source>
</evidence>
<evidence type="ECO:0000259" key="4">
    <source>
        <dbReference type="PROSITE" id="PS50106"/>
    </source>
</evidence>
<feature type="non-terminal residue" evidence="5">
    <location>
        <position position="1"/>
    </location>
</feature>
<dbReference type="PANTHER" id="PTHR22939:SF129">
    <property type="entry name" value="SERINE PROTEASE HTRA2, MITOCHONDRIAL"/>
    <property type="match status" value="1"/>
</dbReference>
<dbReference type="Pfam" id="PF13365">
    <property type="entry name" value="Trypsin_2"/>
    <property type="match status" value="1"/>
</dbReference>
<keyword evidence="3" id="KW-0378">Hydrolase</keyword>
<dbReference type="SMART" id="SM00228">
    <property type="entry name" value="PDZ"/>
    <property type="match status" value="1"/>
</dbReference>
<gene>
    <name evidence="5" type="ORF">METZ01_LOCUS506115</name>
</gene>
<organism evidence="5">
    <name type="scientific">marine metagenome</name>
    <dbReference type="NCBI Taxonomy" id="408172"/>
    <lineage>
        <taxon>unclassified sequences</taxon>
        <taxon>metagenomes</taxon>
        <taxon>ecological metagenomes</taxon>
    </lineage>
</organism>
<dbReference type="InterPro" id="IPR001478">
    <property type="entry name" value="PDZ"/>
</dbReference>
<dbReference type="SUPFAM" id="SSF50494">
    <property type="entry name" value="Trypsin-like serine proteases"/>
    <property type="match status" value="1"/>
</dbReference>
<dbReference type="Gene3D" id="2.40.10.10">
    <property type="entry name" value="Trypsin-like serine proteases"/>
    <property type="match status" value="1"/>
</dbReference>
<dbReference type="PANTHER" id="PTHR22939">
    <property type="entry name" value="SERINE PROTEASE FAMILY S1C HTRA-RELATED"/>
    <property type="match status" value="1"/>
</dbReference>
<dbReference type="PRINTS" id="PR00834">
    <property type="entry name" value="PROTEASES2C"/>
</dbReference>
<dbReference type="Pfam" id="PF13180">
    <property type="entry name" value="PDZ_2"/>
    <property type="match status" value="1"/>
</dbReference>
<feature type="domain" description="PDZ" evidence="4">
    <location>
        <begin position="76"/>
        <end position="156"/>
    </location>
</feature>
<protein>
    <recommendedName>
        <fullName evidence="4">PDZ domain-containing protein</fullName>
    </recommendedName>
</protein>
<keyword evidence="2" id="KW-0645">Protease</keyword>
<dbReference type="GO" id="GO:0006508">
    <property type="term" value="P:proteolysis"/>
    <property type="evidence" value="ECO:0007669"/>
    <property type="project" value="UniProtKB-KW"/>
</dbReference>
<sequence>KKRGMVTRIGRVINKRDATLRTDCRILGGDSGGPLFNLDGKVIGIHSRIAMADDANFHAPIESYIEHWELFKENKLISRKELQKGGFLSVGTEETGNGLKVLRVVKGSSASKGDIRVDDVIMAIDGEPIEGREELSIVVGSKQAGDEVVVDLLRGDKELTISVELGKRPE</sequence>